<name>A0A2B7J2M4_CUTAC</name>
<evidence type="ECO:0000313" key="4">
    <source>
        <dbReference type="Proteomes" id="UP000226191"/>
    </source>
</evidence>
<evidence type="ECO:0000259" key="1">
    <source>
        <dbReference type="PROSITE" id="PS51186"/>
    </source>
</evidence>
<organism evidence="3 4">
    <name type="scientific">Cutibacterium acnes</name>
    <name type="common">Propionibacterium acnes</name>
    <dbReference type="NCBI Taxonomy" id="1747"/>
    <lineage>
        <taxon>Bacteria</taxon>
        <taxon>Bacillati</taxon>
        <taxon>Actinomycetota</taxon>
        <taxon>Actinomycetes</taxon>
        <taxon>Propionibacteriales</taxon>
        <taxon>Propionibacteriaceae</taxon>
        <taxon>Cutibacterium</taxon>
    </lineage>
</organism>
<dbReference type="PROSITE" id="PS51186">
    <property type="entry name" value="GNAT"/>
    <property type="match status" value="1"/>
</dbReference>
<reference evidence="2 5" key="2">
    <citation type="submission" date="2018-08" db="EMBL/GenBank/DDBJ databases">
        <title>Genome sequencing of Cutibacterium acnes KCOM 1315.</title>
        <authorList>
            <person name="Kook J.-K."/>
            <person name="Park S.-N."/>
            <person name="Lim Y.K."/>
        </authorList>
    </citation>
    <scope>NUCLEOTIDE SEQUENCE [LARGE SCALE GENOMIC DNA]</scope>
    <source>
        <strain evidence="2 5">KCOM 1315</strain>
    </source>
</reference>
<dbReference type="InterPro" id="IPR000182">
    <property type="entry name" value="GNAT_dom"/>
</dbReference>
<dbReference type="Pfam" id="PF13508">
    <property type="entry name" value="Acetyltransf_7"/>
    <property type="match status" value="1"/>
</dbReference>
<dbReference type="Proteomes" id="UP000226191">
    <property type="component" value="Unassembled WGS sequence"/>
</dbReference>
<dbReference type="Proteomes" id="UP000256621">
    <property type="component" value="Chromosome"/>
</dbReference>
<dbReference type="GO" id="GO:0016747">
    <property type="term" value="F:acyltransferase activity, transferring groups other than amino-acyl groups"/>
    <property type="evidence" value="ECO:0007669"/>
    <property type="project" value="InterPro"/>
</dbReference>
<protein>
    <submittedName>
        <fullName evidence="2 3">N-acetyltransferase</fullName>
    </submittedName>
</protein>
<dbReference type="EMBL" id="MVCE01000001">
    <property type="protein sequence ID" value="PGF36510.1"/>
    <property type="molecule type" value="Genomic_DNA"/>
</dbReference>
<evidence type="ECO:0000313" key="5">
    <source>
        <dbReference type="Proteomes" id="UP000256621"/>
    </source>
</evidence>
<accession>A0A2B7J2M4</accession>
<dbReference type="Gene3D" id="3.40.630.30">
    <property type="match status" value="1"/>
</dbReference>
<dbReference type="SUPFAM" id="SSF55729">
    <property type="entry name" value="Acyl-CoA N-acyltransferases (Nat)"/>
    <property type="match status" value="1"/>
</dbReference>
<evidence type="ECO:0000313" key="2">
    <source>
        <dbReference type="EMBL" id="AXM06129.1"/>
    </source>
</evidence>
<dbReference type="OrthoDB" id="5243635at2"/>
<evidence type="ECO:0000313" key="3">
    <source>
        <dbReference type="EMBL" id="PGF36510.1"/>
    </source>
</evidence>
<gene>
    <name evidence="3" type="ORF">B1B09_02495</name>
    <name evidence="2" type="ORF">DXN06_02360</name>
</gene>
<sequence length="82" mass="9475">MHLDEPTPLELESLYVRSRLYGTGLGQALMNTVIGDSRAYVMVYPDNTQAKAFYRRNGFSPDGHLDDYRDEDPAYVLECWIR</sequence>
<reference evidence="3 4" key="1">
    <citation type="submission" date="2017-02" db="EMBL/GenBank/DDBJ databases">
        <title>Prevalence of linear plasmids in Cutibacterium acnes isolates obtained from cancerous prostatic tissue.</title>
        <authorList>
            <person name="Davidsson S."/>
            <person name="Bruggemann H."/>
        </authorList>
    </citation>
    <scope>NUCLEOTIDE SEQUENCE [LARGE SCALE GENOMIC DNA]</scope>
    <source>
        <strain evidence="3 4">11-78</strain>
    </source>
</reference>
<proteinExistence type="predicted"/>
<dbReference type="InterPro" id="IPR016181">
    <property type="entry name" value="Acyl_CoA_acyltransferase"/>
</dbReference>
<dbReference type="AlphaFoldDB" id="A0A2B7J2M4"/>
<dbReference type="EMBL" id="CP031442">
    <property type="protein sequence ID" value="AXM06129.1"/>
    <property type="molecule type" value="Genomic_DNA"/>
</dbReference>
<dbReference type="RefSeq" id="WP_002515628.1">
    <property type="nucleotide sequence ID" value="NZ_AP019664.1"/>
</dbReference>
<feature type="domain" description="N-acetyltransferase" evidence="1">
    <location>
        <begin position="1"/>
        <end position="82"/>
    </location>
</feature>